<protein>
    <submittedName>
        <fullName evidence="6">Outer membrane beta-barrel protein</fullName>
    </submittedName>
</protein>
<dbReference type="EMBL" id="JAIMBW010000001">
    <property type="protein sequence ID" value="MBY4892091.1"/>
    <property type="molecule type" value="Genomic_DNA"/>
</dbReference>
<gene>
    <name evidence="6" type="ORF">KUL25_04865</name>
</gene>
<evidence type="ECO:0000259" key="5">
    <source>
        <dbReference type="Pfam" id="PF13505"/>
    </source>
</evidence>
<keyword evidence="2" id="KW-0732">Signal</keyword>
<name>A0A975TYT3_9RHOB</name>
<dbReference type="PANTHER" id="PTHR34001:SF3">
    <property type="entry name" value="BLL7405 PROTEIN"/>
    <property type="match status" value="1"/>
</dbReference>
<dbReference type="Proteomes" id="UP000693972">
    <property type="component" value="Unassembled WGS sequence"/>
</dbReference>
<dbReference type="AlphaFoldDB" id="A0A975TYT3"/>
<dbReference type="SUPFAM" id="SSF56925">
    <property type="entry name" value="OMPA-like"/>
    <property type="match status" value="1"/>
</dbReference>
<dbReference type="GO" id="GO:0016020">
    <property type="term" value="C:membrane"/>
    <property type="evidence" value="ECO:0007669"/>
    <property type="project" value="UniProtKB-SubCell"/>
</dbReference>
<feature type="domain" description="Outer membrane protein beta-barrel" evidence="5">
    <location>
        <begin position="21"/>
        <end position="166"/>
    </location>
</feature>
<dbReference type="Pfam" id="PF13505">
    <property type="entry name" value="OMP_b-brl"/>
    <property type="match status" value="1"/>
</dbReference>
<accession>A0A975TYT3</accession>
<dbReference type="InterPro" id="IPR027385">
    <property type="entry name" value="Beta-barrel_OMP"/>
</dbReference>
<dbReference type="PANTHER" id="PTHR34001">
    <property type="entry name" value="BLL7405 PROTEIN"/>
    <property type="match status" value="1"/>
</dbReference>
<keyword evidence="3" id="KW-0472">Membrane</keyword>
<dbReference type="EMBL" id="CP078073">
    <property type="protein sequence ID" value="QXL89953.1"/>
    <property type="molecule type" value="Genomic_DNA"/>
</dbReference>
<reference evidence="6 7" key="1">
    <citation type="submission" date="2021-07" db="EMBL/GenBank/DDBJ databases">
        <title>Karlodiniumbacter phycospheric gen. nov., sp. nov., a phycosphere bacterium isolated from karlodinium veneficum.</title>
        <authorList>
            <person name="Peng Y."/>
            <person name="Jiang L."/>
            <person name="Lee J."/>
        </authorList>
    </citation>
    <scope>NUCLEOTIDE SEQUENCE</scope>
    <source>
        <strain evidence="6 7">N5</strain>
    </source>
</reference>
<evidence type="ECO:0000256" key="1">
    <source>
        <dbReference type="ARBA" id="ARBA00004370"/>
    </source>
</evidence>
<evidence type="ECO:0000256" key="4">
    <source>
        <dbReference type="ARBA" id="ARBA00038306"/>
    </source>
</evidence>
<comment type="subcellular location">
    <subcellularLocation>
        <location evidence="1">Membrane</location>
    </subcellularLocation>
</comment>
<evidence type="ECO:0000256" key="2">
    <source>
        <dbReference type="ARBA" id="ARBA00022729"/>
    </source>
</evidence>
<keyword evidence="7" id="KW-1185">Reference proteome</keyword>
<organism evidence="6">
    <name type="scientific">Gymnodinialimonas phycosphaerae</name>
    <dbReference type="NCBI Taxonomy" id="2841589"/>
    <lineage>
        <taxon>Bacteria</taxon>
        <taxon>Pseudomonadati</taxon>
        <taxon>Pseudomonadota</taxon>
        <taxon>Alphaproteobacteria</taxon>
        <taxon>Rhodobacterales</taxon>
        <taxon>Paracoccaceae</taxon>
        <taxon>Gymnodinialimonas</taxon>
    </lineage>
</organism>
<dbReference type="InterPro" id="IPR051692">
    <property type="entry name" value="OMP-like"/>
</dbReference>
<evidence type="ECO:0000313" key="6">
    <source>
        <dbReference type="EMBL" id="QXL89953.1"/>
    </source>
</evidence>
<dbReference type="InterPro" id="IPR011250">
    <property type="entry name" value="OMP/PagP_B-barrel"/>
</dbReference>
<sequence>MSLNSFDANDITFGPGPFDVDGETFSVFAGYNFAVSQFILGVELSYNFGGMAGDDGSFMNPFEVDSTFQAEVRAGYALDNVLPYLTVGVVSSDFFSNHGGFGAANQNFTGYSVGVGVDYGATDQIVIRAEIEQVMYDTDNFDFGGGDLHEFEIDGTRFTLGAAFRF</sequence>
<proteinExistence type="inferred from homology"/>
<evidence type="ECO:0000313" key="7">
    <source>
        <dbReference type="Proteomes" id="UP000693972"/>
    </source>
</evidence>
<evidence type="ECO:0000256" key="3">
    <source>
        <dbReference type="ARBA" id="ARBA00023136"/>
    </source>
</evidence>
<comment type="similarity">
    <text evidence="4">Belongs to the Omp25/RopB family.</text>
</comment>
<dbReference type="Gene3D" id="2.40.160.20">
    <property type="match status" value="1"/>
</dbReference>